<feature type="compositionally biased region" description="Basic residues" evidence="12">
    <location>
        <begin position="1388"/>
        <end position="1407"/>
    </location>
</feature>
<feature type="compositionally biased region" description="Polar residues" evidence="12">
    <location>
        <begin position="150"/>
        <end position="161"/>
    </location>
</feature>
<dbReference type="InterPro" id="IPR014001">
    <property type="entry name" value="Helicase_ATP-bd"/>
</dbReference>
<evidence type="ECO:0000259" key="15">
    <source>
        <dbReference type="PROSITE" id="PS51194"/>
    </source>
</evidence>
<dbReference type="GO" id="GO:0005634">
    <property type="term" value="C:nucleus"/>
    <property type="evidence" value="ECO:0007669"/>
    <property type="project" value="UniProtKB-SubCell"/>
</dbReference>
<dbReference type="Gene3D" id="3.40.50.300">
    <property type="entry name" value="P-loop containing nucleotide triphosphate hydrolases"/>
    <property type="match status" value="2"/>
</dbReference>
<dbReference type="Pfam" id="PF09382">
    <property type="entry name" value="RQC"/>
    <property type="match status" value="1"/>
</dbReference>
<evidence type="ECO:0000256" key="10">
    <source>
        <dbReference type="ARBA" id="ARBA00034617"/>
    </source>
</evidence>
<dbReference type="PROSITE" id="PS50967">
    <property type="entry name" value="HRDC"/>
    <property type="match status" value="1"/>
</dbReference>
<dbReference type="FunFam" id="3.40.50.300:FF:000296">
    <property type="entry name" value="ATP-dependent DNA helicase RecQ"/>
    <property type="match status" value="1"/>
</dbReference>
<dbReference type="InterPro" id="IPR001650">
    <property type="entry name" value="Helicase_C-like"/>
</dbReference>
<dbReference type="GO" id="GO:0016787">
    <property type="term" value="F:hydrolase activity"/>
    <property type="evidence" value="ECO:0007669"/>
    <property type="project" value="UniProtKB-KW"/>
</dbReference>
<dbReference type="Proteomes" id="UP000292447">
    <property type="component" value="Chromosome V"/>
</dbReference>
<dbReference type="PANTHER" id="PTHR13710:SF153">
    <property type="entry name" value="RECQ-LIKE DNA HELICASE BLM"/>
    <property type="match status" value="1"/>
</dbReference>
<evidence type="ECO:0000256" key="5">
    <source>
        <dbReference type="ARBA" id="ARBA00022806"/>
    </source>
</evidence>
<dbReference type="Pfam" id="PF00270">
    <property type="entry name" value="DEAD"/>
    <property type="match status" value="1"/>
</dbReference>
<sequence>MAIINNLREVRSWMDAAQPHVVPQWQIDLLLKKQRPQNSADALPPSTRAPSKTPPLLRITPSAPQNRDHLSEENPLIMLSRLSGLPATEPTLSRAQTRLDERVGTSGTFSKSDALSASRTPHITQKATVERQSDTFAKPDVRDMLRSGSYARQTPNVSKTSADAARSPNWTNDDTLDDDLIDMELLGLPQAKRQADVVIQPAKRQRFTTSTQEFHTMDVSASPVQQAPRPSAGSKFQVKSTASPIRFDCNGDKTPSMDSNVQALRSYIFACEEKINLLSKCNAVSESTSLSLDTKKIWHEQKFIPKMKIIDEKVGALRAGFTFLNPPPTDLSDIHSDTSLMKTPSISIVSSPVKDPQVSTPYIQHDGLEKSHELTQIPSIVSGTPEDAGTNAANGNYDDNIEEARRLILDRRDNPPMLPPLYEPIDDDDSEDNFGGQFMAGLQSSQADEIDTDLSGFIANEDDDAASVDVTYTGTQATQFERPIPDTDEDDNILALDHELGSIHSELDGIRLSQDVANRLGVSYEDPLRSVQVVDDFDDGDEREGQDEDFANFTTQLNEGRDEVVEILSDIDDDALDGFNDWPEIKKEAPDSNVHVIDDSEFSDDDDEILQLTKKATGLEALPGVNKEIIAGSEAFIDEVYQVLRNTFQLPNFRSNQLEAVVSTLKGKDVFVLIPTGGGKSLCYQLPALVTKGKTRGTTVVVSPLISLMQDQIHHLKKRSIRAEMISSRGSAKEKSEALRTFAAGNLDLVYVSPEMVNKSQAIQRILAKLYENDMLARVVVDEAHCVSSWGHDFRPDYQGMSMFKEKYPRVPIMALTATANEKVRLDIVHNLRMAEPVLLKQSFNRTNLFYKVMKKPANVFEWLRDYIQQNQNRKTGIIYCHSKQSCENTSEKLEQYGIRSRFYHAGMDADERFKVQSEWQENKVQVICATIAFGMGIDKPDVRFVIHNYIPRTLEGYYQETGRAGRDGKGSECIMFYAYKDARALKSLIERDKELEYTSREMHLAKLRQVVQYCENGTDCRRRQVLHYFNEIFDSALCRKMCDNCCSEIVSILRDVTEHCSQIVKLVQQIHTDKVTVIHCQDVYWGSKSQKIVTLGHASNPYHGAGRDLNKGDMERIFFFLQCENALMEYQIVKGGYATSYVKLGPNANKFMKGKEKIELSFAQPKAPSSSAGPKLTATGNGSGLANFRYQDSFVSAREVRNQEDSEREGMRIEKAPSRIVLQQDTFGGEINDSNREHIEKAYTELRNFRTLKLQELGYGRAAAFINDRLMKELAIKLPTNARDFAKLDSVTKEQHDHFIHFKKILATLARDRKKATTGIDGLTQKPVGGSGRPNTQVSSSPYFHQTQTKTQTKTKTTKAWTPQKSLARGNKSGKKHSPLKRQLSQKPHRISNKSTSTKHIRQMPI</sequence>
<dbReference type="InterPro" id="IPR011545">
    <property type="entry name" value="DEAD/DEAH_box_helicase_dom"/>
</dbReference>
<evidence type="ECO:0000256" key="11">
    <source>
        <dbReference type="ARBA" id="ARBA00034808"/>
    </source>
</evidence>
<name>A0A4P6XQQ2_9ASCO</name>
<dbReference type="InterPro" id="IPR018982">
    <property type="entry name" value="RQC_domain"/>
</dbReference>
<dbReference type="CDD" id="cd17920">
    <property type="entry name" value="DEXHc_RecQ"/>
    <property type="match status" value="1"/>
</dbReference>
<dbReference type="InterPro" id="IPR022758">
    <property type="entry name" value="Helicase_Sgs1"/>
</dbReference>
<keyword evidence="7" id="KW-0238">DNA-binding</keyword>
<dbReference type="SMART" id="SM00490">
    <property type="entry name" value="HELICc"/>
    <property type="match status" value="1"/>
</dbReference>
<feature type="region of interest" description="Disordered" evidence="12">
    <location>
        <begin position="36"/>
        <end position="70"/>
    </location>
</feature>
<dbReference type="EMBL" id="CP034460">
    <property type="protein sequence ID" value="QBM89867.1"/>
    <property type="molecule type" value="Genomic_DNA"/>
</dbReference>
<dbReference type="InterPro" id="IPR004589">
    <property type="entry name" value="DNA_helicase_ATP-dep_RecQ"/>
</dbReference>
<evidence type="ECO:0000313" key="17">
    <source>
        <dbReference type="Proteomes" id="UP000292447"/>
    </source>
</evidence>
<dbReference type="CDD" id="cd18794">
    <property type="entry name" value="SF2_C_RecQ"/>
    <property type="match status" value="1"/>
</dbReference>
<evidence type="ECO:0000256" key="3">
    <source>
        <dbReference type="ARBA" id="ARBA00022741"/>
    </source>
</evidence>
<dbReference type="GO" id="GO:0031422">
    <property type="term" value="C:RecQ family helicase-topoisomerase III complex"/>
    <property type="evidence" value="ECO:0007669"/>
    <property type="project" value="UniProtKB-ARBA"/>
</dbReference>
<feature type="region of interest" description="Disordered" evidence="12">
    <location>
        <begin position="1319"/>
        <end position="1407"/>
    </location>
</feature>
<feature type="domain" description="HRDC" evidence="13">
    <location>
        <begin position="1237"/>
        <end position="1320"/>
    </location>
</feature>
<keyword evidence="4" id="KW-0378">Hydrolase</keyword>
<evidence type="ECO:0000256" key="7">
    <source>
        <dbReference type="ARBA" id="ARBA00023125"/>
    </source>
</evidence>
<evidence type="ECO:0000259" key="13">
    <source>
        <dbReference type="PROSITE" id="PS50967"/>
    </source>
</evidence>
<keyword evidence="17" id="KW-1185">Reference proteome</keyword>
<comment type="catalytic activity">
    <reaction evidence="10">
        <text>Couples ATP hydrolysis with the unwinding of duplex DNA by translocating in the 3'-5' direction.</text>
        <dbReference type="EC" id="5.6.2.4"/>
    </reaction>
</comment>
<evidence type="ECO:0000256" key="2">
    <source>
        <dbReference type="ARBA" id="ARBA00005446"/>
    </source>
</evidence>
<evidence type="ECO:0000313" key="16">
    <source>
        <dbReference type="EMBL" id="QBM89867.1"/>
    </source>
</evidence>
<dbReference type="Pfam" id="PF11408">
    <property type="entry name" value="Helicase_Sgs1"/>
    <property type="match status" value="1"/>
</dbReference>
<evidence type="ECO:0000256" key="4">
    <source>
        <dbReference type="ARBA" id="ARBA00022801"/>
    </source>
</evidence>
<dbReference type="PROSITE" id="PS51192">
    <property type="entry name" value="HELICASE_ATP_BIND_1"/>
    <property type="match status" value="1"/>
</dbReference>
<dbReference type="GO" id="GO:0005524">
    <property type="term" value="F:ATP binding"/>
    <property type="evidence" value="ECO:0007669"/>
    <property type="project" value="UniProtKB-KW"/>
</dbReference>
<dbReference type="Pfam" id="PF00271">
    <property type="entry name" value="Helicase_C"/>
    <property type="match status" value="1"/>
</dbReference>
<protein>
    <recommendedName>
        <fullName evidence="11">DNA 3'-5' helicase</fullName>
        <ecNumber evidence="11">5.6.2.4</ecNumber>
    </recommendedName>
</protein>
<dbReference type="Pfam" id="PF16124">
    <property type="entry name" value="RecQ_Zn_bind"/>
    <property type="match status" value="1"/>
</dbReference>
<evidence type="ECO:0000259" key="14">
    <source>
        <dbReference type="PROSITE" id="PS51192"/>
    </source>
</evidence>
<feature type="region of interest" description="Disordered" evidence="12">
    <location>
        <begin position="148"/>
        <end position="171"/>
    </location>
</feature>
<dbReference type="SMART" id="SM00956">
    <property type="entry name" value="RQC"/>
    <property type="match status" value="1"/>
</dbReference>
<evidence type="ECO:0000256" key="12">
    <source>
        <dbReference type="SAM" id="MobiDB-lite"/>
    </source>
</evidence>
<keyword evidence="3" id="KW-0547">Nucleotide-binding</keyword>
<dbReference type="EC" id="5.6.2.4" evidence="11"/>
<evidence type="ECO:0000256" key="6">
    <source>
        <dbReference type="ARBA" id="ARBA00022840"/>
    </source>
</evidence>
<keyword evidence="8" id="KW-0413">Isomerase</keyword>
<dbReference type="GO" id="GO:0006312">
    <property type="term" value="P:mitotic recombination"/>
    <property type="evidence" value="ECO:0007669"/>
    <property type="project" value="UniProtKB-ARBA"/>
</dbReference>
<dbReference type="SMART" id="SM00487">
    <property type="entry name" value="DEXDc"/>
    <property type="match status" value="1"/>
</dbReference>
<dbReference type="GO" id="GO:0043138">
    <property type="term" value="F:3'-5' DNA helicase activity"/>
    <property type="evidence" value="ECO:0007669"/>
    <property type="project" value="UniProtKB-EC"/>
</dbReference>
<evidence type="ECO:0000256" key="8">
    <source>
        <dbReference type="ARBA" id="ARBA00023235"/>
    </source>
</evidence>
<feature type="domain" description="Helicase ATP-binding" evidence="14">
    <location>
        <begin position="661"/>
        <end position="838"/>
    </location>
</feature>
<comment type="similarity">
    <text evidence="2">Belongs to the helicase family. RecQ subfamily.</text>
</comment>
<dbReference type="GO" id="GO:0000729">
    <property type="term" value="P:DNA double-strand break processing"/>
    <property type="evidence" value="ECO:0007669"/>
    <property type="project" value="UniProtKB-ARBA"/>
</dbReference>
<feature type="compositionally biased region" description="Polar residues" evidence="12">
    <location>
        <begin position="105"/>
        <end position="120"/>
    </location>
</feature>
<feature type="compositionally biased region" description="Low complexity" evidence="12">
    <location>
        <begin position="1347"/>
        <end position="1360"/>
    </location>
</feature>
<dbReference type="SUPFAM" id="SSF52540">
    <property type="entry name" value="P-loop containing nucleoside triphosphate hydrolases"/>
    <property type="match status" value="2"/>
</dbReference>
<dbReference type="GO" id="GO:0003677">
    <property type="term" value="F:DNA binding"/>
    <property type="evidence" value="ECO:0007669"/>
    <property type="project" value="UniProtKB-KW"/>
</dbReference>
<dbReference type="Gene3D" id="1.10.150.80">
    <property type="entry name" value="HRDC domain"/>
    <property type="match status" value="1"/>
</dbReference>
<keyword evidence="9" id="KW-0539">Nucleus</keyword>
<dbReference type="GO" id="GO:0006260">
    <property type="term" value="P:DNA replication"/>
    <property type="evidence" value="ECO:0007669"/>
    <property type="project" value="InterPro"/>
</dbReference>
<comment type="subcellular location">
    <subcellularLocation>
        <location evidence="1">Nucleus</location>
    </subcellularLocation>
</comment>
<proteinExistence type="inferred from homology"/>
<dbReference type="PROSITE" id="PS51194">
    <property type="entry name" value="HELICASE_CTER"/>
    <property type="match status" value="1"/>
</dbReference>
<keyword evidence="6" id="KW-0067">ATP-binding</keyword>
<dbReference type="GO" id="GO:0031573">
    <property type="term" value="P:mitotic intra-S DNA damage checkpoint signaling"/>
    <property type="evidence" value="ECO:0007669"/>
    <property type="project" value="UniProtKB-ARBA"/>
</dbReference>
<dbReference type="InterPro" id="IPR027417">
    <property type="entry name" value="P-loop_NTPase"/>
</dbReference>
<evidence type="ECO:0000256" key="9">
    <source>
        <dbReference type="ARBA" id="ARBA00023242"/>
    </source>
</evidence>
<organism evidence="16 17">
    <name type="scientific">Metschnikowia aff. pulcherrima</name>
    <dbReference type="NCBI Taxonomy" id="2163413"/>
    <lineage>
        <taxon>Eukaryota</taxon>
        <taxon>Fungi</taxon>
        <taxon>Dikarya</taxon>
        <taxon>Ascomycota</taxon>
        <taxon>Saccharomycotina</taxon>
        <taxon>Pichiomycetes</taxon>
        <taxon>Metschnikowiaceae</taxon>
        <taxon>Metschnikowia</taxon>
    </lineage>
</organism>
<keyword evidence="5" id="KW-0347">Helicase</keyword>
<dbReference type="InterPro" id="IPR032284">
    <property type="entry name" value="RecQ_Zn-bd"/>
</dbReference>
<feature type="region of interest" description="Disordered" evidence="12">
    <location>
        <begin position="93"/>
        <end position="120"/>
    </location>
</feature>
<dbReference type="Gene3D" id="1.10.10.10">
    <property type="entry name" value="Winged helix-like DNA-binding domain superfamily/Winged helix DNA-binding domain"/>
    <property type="match status" value="1"/>
</dbReference>
<dbReference type="InterPro" id="IPR044876">
    <property type="entry name" value="HRDC_dom_sf"/>
</dbReference>
<dbReference type="InterPro" id="IPR002464">
    <property type="entry name" value="DNA/RNA_helicase_DEAH_CS"/>
</dbReference>
<dbReference type="STRING" id="2163413.A0A4P6XQQ2"/>
<dbReference type="FunFam" id="3.40.50.300:FF:000340">
    <property type="entry name" value="Bloom syndrome, RecQ helicase"/>
    <property type="match status" value="1"/>
</dbReference>
<dbReference type="GO" id="GO:0009378">
    <property type="term" value="F:four-way junction helicase activity"/>
    <property type="evidence" value="ECO:0007669"/>
    <property type="project" value="TreeGrafter"/>
</dbReference>
<dbReference type="PROSITE" id="PS00690">
    <property type="entry name" value="DEAH_ATP_HELICASE"/>
    <property type="match status" value="1"/>
</dbReference>
<feature type="compositionally biased region" description="Polar residues" evidence="12">
    <location>
        <begin position="1334"/>
        <end position="1346"/>
    </location>
</feature>
<dbReference type="PANTHER" id="PTHR13710">
    <property type="entry name" value="DNA HELICASE RECQ FAMILY MEMBER"/>
    <property type="match status" value="1"/>
</dbReference>
<dbReference type="NCBIfam" id="TIGR00614">
    <property type="entry name" value="recQ_fam"/>
    <property type="match status" value="1"/>
</dbReference>
<dbReference type="InterPro" id="IPR036388">
    <property type="entry name" value="WH-like_DNA-bd_sf"/>
</dbReference>
<dbReference type="GO" id="GO:0000724">
    <property type="term" value="P:double-strand break repair via homologous recombination"/>
    <property type="evidence" value="ECO:0007669"/>
    <property type="project" value="TreeGrafter"/>
</dbReference>
<evidence type="ECO:0000256" key="1">
    <source>
        <dbReference type="ARBA" id="ARBA00004123"/>
    </source>
</evidence>
<dbReference type="GO" id="GO:0005737">
    <property type="term" value="C:cytoplasm"/>
    <property type="evidence" value="ECO:0007669"/>
    <property type="project" value="TreeGrafter"/>
</dbReference>
<feature type="domain" description="Helicase C-terminal" evidence="15">
    <location>
        <begin position="863"/>
        <end position="1009"/>
    </location>
</feature>
<reference evidence="17" key="1">
    <citation type="submission" date="2019-03" db="EMBL/GenBank/DDBJ databases">
        <title>Snf2 controls pulcherriminic acid biosynthesis and connects pigmentation and antifungal activity of the yeast Metschnikowia pulcherrima.</title>
        <authorList>
            <person name="Gore-Lloyd D."/>
            <person name="Sumann I."/>
            <person name="Brachmann A.O."/>
            <person name="Schneeberger K."/>
            <person name="Ortiz-Merino R.A."/>
            <person name="Moreno-Beltran M."/>
            <person name="Schlaefli M."/>
            <person name="Kirner P."/>
            <person name="Santos Kron A."/>
            <person name="Wolfe K.H."/>
            <person name="Piel J."/>
            <person name="Ahrens C.H."/>
            <person name="Henk D."/>
            <person name="Freimoser F.M."/>
        </authorList>
    </citation>
    <scope>NUCLEOTIDE SEQUENCE [LARGE SCALE GENOMIC DNA]</scope>
    <source>
        <strain evidence="17">APC 1.2</strain>
    </source>
</reference>
<gene>
    <name evidence="16" type="primary">MPUL0E01010</name>
    <name evidence="16" type="ORF">METSCH_E01010</name>
</gene>
<accession>A0A4P6XQQ2</accession>
<dbReference type="InterPro" id="IPR002121">
    <property type="entry name" value="HRDC_dom"/>
</dbReference>